<name>A0A852SC49_9MICO</name>
<reference evidence="1 2" key="1">
    <citation type="submission" date="2020-07" db="EMBL/GenBank/DDBJ databases">
        <title>Sequencing the genomes of 1000 actinobacteria strains.</title>
        <authorList>
            <person name="Klenk H.-P."/>
        </authorList>
    </citation>
    <scope>NUCLEOTIDE SEQUENCE [LARGE SCALE GENOMIC DNA]</scope>
    <source>
        <strain evidence="1 2">DSM 23870</strain>
    </source>
</reference>
<proteinExistence type="predicted"/>
<sequence>MKDGQDDLAEQIFLILSWWRSVETIDQDAK</sequence>
<accession>A0A852SC49</accession>
<comment type="caution">
    <text evidence="1">The sequence shown here is derived from an EMBL/GenBank/DDBJ whole genome shotgun (WGS) entry which is preliminary data.</text>
</comment>
<organism evidence="1 2">
    <name type="scientific">Agromyces atrinae</name>
    <dbReference type="NCBI Taxonomy" id="592376"/>
    <lineage>
        <taxon>Bacteria</taxon>
        <taxon>Bacillati</taxon>
        <taxon>Actinomycetota</taxon>
        <taxon>Actinomycetes</taxon>
        <taxon>Micrococcales</taxon>
        <taxon>Microbacteriaceae</taxon>
        <taxon>Agromyces</taxon>
    </lineage>
</organism>
<evidence type="ECO:0000313" key="1">
    <source>
        <dbReference type="EMBL" id="NYD65993.1"/>
    </source>
</evidence>
<evidence type="ECO:0000313" key="2">
    <source>
        <dbReference type="Proteomes" id="UP000581087"/>
    </source>
</evidence>
<protein>
    <submittedName>
        <fullName evidence="1">Uncharacterized protein</fullName>
    </submittedName>
</protein>
<dbReference type="Proteomes" id="UP000581087">
    <property type="component" value="Unassembled WGS sequence"/>
</dbReference>
<dbReference type="EMBL" id="JACCBI010000001">
    <property type="protein sequence ID" value="NYD65993.1"/>
    <property type="molecule type" value="Genomic_DNA"/>
</dbReference>
<gene>
    <name evidence="1" type="ORF">BJ972_000512</name>
</gene>
<dbReference type="AlphaFoldDB" id="A0A852SC49"/>